<feature type="domain" description="Dynein heavy chain tail" evidence="1">
    <location>
        <begin position="8"/>
        <end position="198"/>
    </location>
</feature>
<comment type="caution">
    <text evidence="2">The sequence shown here is derived from an EMBL/GenBank/DDBJ whole genome shotgun (WGS) entry which is preliminary data.</text>
</comment>
<gene>
    <name evidence="2" type="ORF">scyTo_0013113</name>
</gene>
<evidence type="ECO:0000313" key="2">
    <source>
        <dbReference type="EMBL" id="GCB62780.1"/>
    </source>
</evidence>
<dbReference type="Proteomes" id="UP000288216">
    <property type="component" value="Unassembled WGS sequence"/>
</dbReference>
<dbReference type="AlphaFoldDB" id="A0A401NPG9"/>
<dbReference type="GO" id="GO:0007018">
    <property type="term" value="P:microtubule-based movement"/>
    <property type="evidence" value="ECO:0007669"/>
    <property type="project" value="InterPro"/>
</dbReference>
<accession>A0A401NPG9</accession>
<keyword evidence="3" id="KW-1185">Reference proteome</keyword>
<name>A0A401NPG9_SCYTO</name>
<dbReference type="GO" id="GO:0045505">
    <property type="term" value="F:dynein intermediate chain binding"/>
    <property type="evidence" value="ECO:0007669"/>
    <property type="project" value="InterPro"/>
</dbReference>
<proteinExistence type="predicted"/>
<dbReference type="PANTHER" id="PTHR46532:SF11">
    <property type="entry name" value="DYNEIN AXONEMAL HEAVY CHAIN 12"/>
    <property type="match status" value="1"/>
</dbReference>
<dbReference type="PANTHER" id="PTHR46532">
    <property type="entry name" value="MALE FERTILITY FACTOR KL5"/>
    <property type="match status" value="1"/>
</dbReference>
<dbReference type="OrthoDB" id="10251809at2759"/>
<dbReference type="GO" id="GO:0005858">
    <property type="term" value="C:axonemal dynein complex"/>
    <property type="evidence" value="ECO:0007669"/>
    <property type="project" value="TreeGrafter"/>
</dbReference>
<dbReference type="InterPro" id="IPR013594">
    <property type="entry name" value="Dynein_heavy_tail"/>
</dbReference>
<dbReference type="Pfam" id="PF08385">
    <property type="entry name" value="DHC_N1"/>
    <property type="match status" value="1"/>
</dbReference>
<reference evidence="2 3" key="1">
    <citation type="journal article" date="2018" name="Nat. Ecol. Evol.">
        <title>Shark genomes provide insights into elasmobranch evolution and the origin of vertebrates.</title>
        <authorList>
            <person name="Hara Y"/>
            <person name="Yamaguchi K"/>
            <person name="Onimaru K"/>
            <person name="Kadota M"/>
            <person name="Koyanagi M"/>
            <person name="Keeley SD"/>
            <person name="Tatsumi K"/>
            <person name="Tanaka K"/>
            <person name="Motone F"/>
            <person name="Kageyama Y"/>
            <person name="Nozu R"/>
            <person name="Adachi N"/>
            <person name="Nishimura O"/>
            <person name="Nakagawa R"/>
            <person name="Tanegashima C"/>
            <person name="Kiyatake I"/>
            <person name="Matsumoto R"/>
            <person name="Murakumo K"/>
            <person name="Nishida K"/>
            <person name="Terakita A"/>
            <person name="Kuratani S"/>
            <person name="Sato K"/>
            <person name="Hyodo S Kuraku.S."/>
        </authorList>
    </citation>
    <scope>NUCLEOTIDE SEQUENCE [LARGE SCALE GENOMIC DNA]</scope>
</reference>
<protein>
    <recommendedName>
        <fullName evidence="1">Dynein heavy chain tail domain-containing protein</fullName>
    </recommendedName>
</protein>
<dbReference type="OMA" id="GGESIHQ"/>
<dbReference type="STRING" id="75743.A0A401NPG9"/>
<dbReference type="InterPro" id="IPR026983">
    <property type="entry name" value="DHC"/>
</dbReference>
<dbReference type="GO" id="GO:0051959">
    <property type="term" value="F:dynein light intermediate chain binding"/>
    <property type="evidence" value="ECO:0007669"/>
    <property type="project" value="InterPro"/>
</dbReference>
<dbReference type="EMBL" id="BFAA01006572">
    <property type="protein sequence ID" value="GCB62780.1"/>
    <property type="molecule type" value="Genomic_DNA"/>
</dbReference>
<evidence type="ECO:0000259" key="1">
    <source>
        <dbReference type="Pfam" id="PF08385"/>
    </source>
</evidence>
<organism evidence="2 3">
    <name type="scientific">Scyliorhinus torazame</name>
    <name type="common">Cloudy catshark</name>
    <name type="synonym">Catulus torazame</name>
    <dbReference type="NCBI Taxonomy" id="75743"/>
    <lineage>
        <taxon>Eukaryota</taxon>
        <taxon>Metazoa</taxon>
        <taxon>Chordata</taxon>
        <taxon>Craniata</taxon>
        <taxon>Vertebrata</taxon>
        <taxon>Chondrichthyes</taxon>
        <taxon>Elasmobranchii</taxon>
        <taxon>Galeomorphii</taxon>
        <taxon>Galeoidea</taxon>
        <taxon>Carcharhiniformes</taxon>
        <taxon>Scyliorhinidae</taxon>
        <taxon>Scyliorhinus</taxon>
    </lineage>
</organism>
<evidence type="ECO:0000313" key="3">
    <source>
        <dbReference type="Proteomes" id="UP000288216"/>
    </source>
</evidence>
<sequence length="634" mass="74865">MVKRNYGVLHKNMPMIAGKLKWSQELRERILSQRNQFEHINHLSLQTKEANLVFQKCDQMLTLIDHHDEEIYTLWVESLDALCQENLNQPFLKWNKESGLYFVNFRPELSSVLREVKYLGLLKGFIISDVALNLYSKREILQMYIGSWKLIIELYNKLHTSILEVEFPLVKKELEKINELLRPATETLTWQAEDSWEYIQKIRDLIQDVNSRVRKIKCNVETIHTVVQYWNDELFFLHNKYESAKLCLDTEKKMIKYHKLIQDGGESIHQLVKDNLHLFRADPLADEWKVYTEYIDHIILVGFFIAIKSFLQYLIECTEMLPKSPPLFEVQLVLNCCELSFNPSLDLEMKNSFYDLIEELMNDIFKMASKVRRVAKHLGIDTYQQEVDKMSDLAGIRQEIMDGVKRAVDKAKKYKTSFDKYSYLWMNDKTEFMRQFLLYGRFLTSEELEVQADYGLPKCPPQLEQYREQALLAGVVDTEYSAIVVLDHAPHWMDLRINIYESLYVQVSVFEDVHTFGWFQVCIKPFKSSLLNTIKRWSWMFKEHLLNHVIDSVNQLVSFIAVTEEGISKKVEDGDYVRLVQIMTHLMAVRDRQSATDNAFESLKETADLLKTYGQQFPEYIYADLAVNTFWLKQ</sequence>